<dbReference type="OrthoDB" id="2947935at2759"/>
<evidence type="ECO:0000313" key="4">
    <source>
        <dbReference type="Proteomes" id="UP000717696"/>
    </source>
</evidence>
<dbReference type="Proteomes" id="UP000717696">
    <property type="component" value="Unassembled WGS sequence"/>
</dbReference>
<proteinExistence type="predicted"/>
<feature type="domain" description="Cyanovirin-N" evidence="2">
    <location>
        <begin position="18"/>
        <end position="131"/>
    </location>
</feature>
<evidence type="ECO:0000313" key="3">
    <source>
        <dbReference type="EMBL" id="KAH7163369.1"/>
    </source>
</evidence>
<evidence type="ECO:0000259" key="2">
    <source>
        <dbReference type="SMART" id="SM01111"/>
    </source>
</evidence>
<dbReference type="InterPro" id="IPR011058">
    <property type="entry name" value="Cyanovirin-N"/>
</dbReference>
<gene>
    <name evidence="3" type="ORF">B0J13DRAFT_669954</name>
</gene>
<protein>
    <submittedName>
        <fullName evidence="3">CVNH domain-containing protein</fullName>
    </submittedName>
</protein>
<dbReference type="SUPFAM" id="SSF51322">
    <property type="entry name" value="Cyanovirin-N"/>
    <property type="match status" value="1"/>
</dbReference>
<sequence>MKFLATLSLFAASAIAADWGKTCSGEVLDDTTGTLTAKCDTGDGQGTLSETELDLYGCLKYSDGKISAPGGDGTFGDVCNDCTIYRLDDALYGSLIPQRPWISCTCNGASEPATLNLDITSITNVFGVLVCSR</sequence>
<dbReference type="Pfam" id="PF08881">
    <property type="entry name" value="CVNH"/>
    <property type="match status" value="1"/>
</dbReference>
<dbReference type="InterPro" id="IPR036673">
    <property type="entry name" value="Cyanovirin-N_sf"/>
</dbReference>
<feature type="chain" id="PRO_5040110689" evidence="1">
    <location>
        <begin position="17"/>
        <end position="133"/>
    </location>
</feature>
<evidence type="ECO:0000256" key="1">
    <source>
        <dbReference type="SAM" id="SignalP"/>
    </source>
</evidence>
<dbReference type="EMBL" id="JAGMUU010000001">
    <property type="protein sequence ID" value="KAH7163369.1"/>
    <property type="molecule type" value="Genomic_DNA"/>
</dbReference>
<feature type="signal peptide" evidence="1">
    <location>
        <begin position="1"/>
        <end position="16"/>
    </location>
</feature>
<organism evidence="3 4">
    <name type="scientific">Dactylonectria estremocensis</name>
    <dbReference type="NCBI Taxonomy" id="1079267"/>
    <lineage>
        <taxon>Eukaryota</taxon>
        <taxon>Fungi</taxon>
        <taxon>Dikarya</taxon>
        <taxon>Ascomycota</taxon>
        <taxon>Pezizomycotina</taxon>
        <taxon>Sordariomycetes</taxon>
        <taxon>Hypocreomycetidae</taxon>
        <taxon>Hypocreales</taxon>
        <taxon>Nectriaceae</taxon>
        <taxon>Dactylonectria</taxon>
    </lineage>
</organism>
<dbReference type="AlphaFoldDB" id="A0A9P9FKK5"/>
<reference evidence="3" key="1">
    <citation type="journal article" date="2021" name="Nat. Commun.">
        <title>Genetic determinants of endophytism in the Arabidopsis root mycobiome.</title>
        <authorList>
            <person name="Mesny F."/>
            <person name="Miyauchi S."/>
            <person name="Thiergart T."/>
            <person name="Pickel B."/>
            <person name="Atanasova L."/>
            <person name="Karlsson M."/>
            <person name="Huettel B."/>
            <person name="Barry K.W."/>
            <person name="Haridas S."/>
            <person name="Chen C."/>
            <person name="Bauer D."/>
            <person name="Andreopoulos W."/>
            <person name="Pangilinan J."/>
            <person name="LaButti K."/>
            <person name="Riley R."/>
            <person name="Lipzen A."/>
            <person name="Clum A."/>
            <person name="Drula E."/>
            <person name="Henrissat B."/>
            <person name="Kohler A."/>
            <person name="Grigoriev I.V."/>
            <person name="Martin F.M."/>
            <person name="Hacquard S."/>
        </authorList>
    </citation>
    <scope>NUCLEOTIDE SEQUENCE</scope>
    <source>
        <strain evidence="3">MPI-CAGE-AT-0021</strain>
    </source>
</reference>
<dbReference type="SMART" id="SM01111">
    <property type="entry name" value="CVNH"/>
    <property type="match status" value="1"/>
</dbReference>
<keyword evidence="4" id="KW-1185">Reference proteome</keyword>
<dbReference type="Gene3D" id="2.30.60.10">
    <property type="entry name" value="Cyanovirin-N"/>
    <property type="match status" value="1"/>
</dbReference>
<keyword evidence="1" id="KW-0732">Signal</keyword>
<name>A0A9P9FKK5_9HYPO</name>
<comment type="caution">
    <text evidence="3">The sequence shown here is derived from an EMBL/GenBank/DDBJ whole genome shotgun (WGS) entry which is preliminary data.</text>
</comment>
<accession>A0A9P9FKK5</accession>